<evidence type="ECO:0000313" key="2">
    <source>
        <dbReference type="EMBL" id="MCO1660929.1"/>
    </source>
</evidence>
<dbReference type="RefSeq" id="WP_252446460.1">
    <property type="nucleotide sequence ID" value="NZ_JAGSOV010000099.1"/>
</dbReference>
<organism evidence="2 3">
    <name type="scientific">Pseudonocardia humida</name>
    <dbReference type="NCBI Taxonomy" id="2800819"/>
    <lineage>
        <taxon>Bacteria</taxon>
        <taxon>Bacillati</taxon>
        <taxon>Actinomycetota</taxon>
        <taxon>Actinomycetes</taxon>
        <taxon>Pseudonocardiales</taxon>
        <taxon>Pseudonocardiaceae</taxon>
        <taxon>Pseudonocardia</taxon>
    </lineage>
</organism>
<proteinExistence type="predicted"/>
<dbReference type="InterPro" id="IPR016181">
    <property type="entry name" value="Acyl_CoA_acyltransferase"/>
</dbReference>
<evidence type="ECO:0000313" key="3">
    <source>
        <dbReference type="Proteomes" id="UP001165283"/>
    </source>
</evidence>
<dbReference type="Proteomes" id="UP001165283">
    <property type="component" value="Unassembled WGS sequence"/>
</dbReference>
<sequence length="307" mass="32974">MDLEVRPLAAADLDRADQVLRDAFRTYLGADLMADTDLLRSRFHARHTTVLAAYTSGWPVGTIVATQWGDVGLLGPLSVSPPMWGRGVGTRLTEAGVALLDSWGTTHQGLFTFADSTRHHGLYQRFGFWPRFLTAVMSAAVTGSEQRMGRRLTTADPAARERLVEECHAVTTAVRAGLDVRGEIDSVLEQGLGDVVVVGGTRPDGFAVLHHGPGSEAGSGIAYVKFAAARPGPGAAATFTALLDACRGYAAQVGAHRLTLGVSTARHQAYRRLVAAGLRTDVAAVTMHRPNDPGYDREDLYVLDDWR</sequence>
<accession>A0ABT1ADT9</accession>
<name>A0ABT1ADT9_9PSEU</name>
<evidence type="ECO:0000259" key="1">
    <source>
        <dbReference type="PROSITE" id="PS51186"/>
    </source>
</evidence>
<gene>
    <name evidence="2" type="ORF">KDL28_38370</name>
</gene>
<dbReference type="InterPro" id="IPR000182">
    <property type="entry name" value="GNAT_dom"/>
</dbReference>
<keyword evidence="3" id="KW-1185">Reference proteome</keyword>
<dbReference type="EMBL" id="JAGSOV010000099">
    <property type="protein sequence ID" value="MCO1660929.1"/>
    <property type="molecule type" value="Genomic_DNA"/>
</dbReference>
<comment type="caution">
    <text evidence="2">The sequence shown here is derived from an EMBL/GenBank/DDBJ whole genome shotgun (WGS) entry which is preliminary data.</text>
</comment>
<dbReference type="Pfam" id="PF00583">
    <property type="entry name" value="Acetyltransf_1"/>
    <property type="match status" value="1"/>
</dbReference>
<reference evidence="2" key="1">
    <citation type="submission" date="2021-04" db="EMBL/GenBank/DDBJ databases">
        <title>Pseudonocardia sp. nov., isolated from sandy soil of mangrove forest.</title>
        <authorList>
            <person name="Zan Z."/>
            <person name="Huang R."/>
            <person name="Liu W."/>
        </authorList>
    </citation>
    <scope>NUCLEOTIDE SEQUENCE</scope>
    <source>
        <strain evidence="2">S2-4</strain>
    </source>
</reference>
<dbReference type="SUPFAM" id="SSF55729">
    <property type="entry name" value="Acyl-CoA N-acyltransferases (Nat)"/>
    <property type="match status" value="1"/>
</dbReference>
<feature type="domain" description="N-acetyltransferase" evidence="1">
    <location>
        <begin position="3"/>
        <end position="153"/>
    </location>
</feature>
<dbReference type="CDD" id="cd04301">
    <property type="entry name" value="NAT_SF"/>
    <property type="match status" value="1"/>
</dbReference>
<protein>
    <submittedName>
        <fullName evidence="2">GNAT family N-acetyltransferase</fullName>
    </submittedName>
</protein>
<dbReference type="Gene3D" id="3.40.630.30">
    <property type="match status" value="2"/>
</dbReference>
<dbReference type="PROSITE" id="PS51186">
    <property type="entry name" value="GNAT"/>
    <property type="match status" value="1"/>
</dbReference>